<dbReference type="PRINTS" id="PR00420">
    <property type="entry name" value="RNGMNOXGNASE"/>
</dbReference>
<keyword evidence="1 5" id="KW-0285">Flavoprotein</keyword>
<dbReference type="SUPFAM" id="SSF51905">
    <property type="entry name" value="FAD/NAD(P)-binding domain"/>
    <property type="match status" value="1"/>
</dbReference>
<dbReference type="HAMAP" id="MF_00845">
    <property type="entry name" value="TetX_monooxygenase"/>
    <property type="match status" value="1"/>
</dbReference>
<dbReference type="PANTHER" id="PTHR46972">
    <property type="entry name" value="MONOOXYGENASE ASQM-RELATED"/>
    <property type="match status" value="1"/>
</dbReference>
<gene>
    <name evidence="7" type="ORF">SGQ83_03715</name>
</gene>
<comment type="subunit">
    <text evidence="5">Monomer.</text>
</comment>
<keyword evidence="2 5" id="KW-0274">FAD</keyword>
<sequence>MILQNKQVAIIGGGPGGLTLARLLQLQNVNVKVYERDFNKEARVQGSPLDLHDDSGLAAIRKAGLLNEFKTNFLPGADKTLIVNEHAEIFFSDHETNGQEDFGDEHFRPEIDRGSLRKILLESLQPETVVWDSHFMAMEKQNEGWLLHFKNGLSIYADIVIGSDGANSKIRPYITDIKALYSGITMLEGNIYESQKTAPYISSLLNGGKIMAFGDSQNLLLGQKGDGNLGFYASFKTDENWSINSGLDFSNNTQILEWFKKEYPEWSSIWYELFQNVSVPYIPRPINYMPLDQTWKTLPNATLIGDAAHVMPPFAGEGANMAMLDALELSECLTSDQHENVQEALSFYEKNMRKRAAKAIQESLENGEKMHSKDALKTMLDFFKGEN</sequence>
<keyword evidence="8" id="KW-1185">Reference proteome</keyword>
<evidence type="ECO:0000256" key="1">
    <source>
        <dbReference type="ARBA" id="ARBA00022630"/>
    </source>
</evidence>
<dbReference type="InterPro" id="IPR002938">
    <property type="entry name" value="FAD-bd"/>
</dbReference>
<evidence type="ECO:0000313" key="7">
    <source>
        <dbReference type="EMBL" id="MDX6188446.1"/>
    </source>
</evidence>
<dbReference type="Pfam" id="PF01494">
    <property type="entry name" value="FAD_binding_3"/>
    <property type="match status" value="2"/>
</dbReference>
<comment type="subcellular location">
    <subcellularLocation>
        <location evidence="5">Cytoplasm</location>
    </subcellularLocation>
</comment>
<keyword evidence="4 5" id="KW-0503">Monooxygenase</keyword>
<feature type="binding site" evidence="5">
    <location>
        <position position="113"/>
    </location>
    <ligand>
        <name>FAD</name>
        <dbReference type="ChEBI" id="CHEBI:57692"/>
    </ligand>
</feature>
<keyword evidence="5" id="KW-0547">Nucleotide-binding</keyword>
<feature type="domain" description="FAD-binding" evidence="6">
    <location>
        <begin position="7"/>
        <end position="172"/>
    </location>
</feature>
<dbReference type="Proteomes" id="UP001273350">
    <property type="component" value="Unassembled WGS sequence"/>
</dbReference>
<comment type="function">
    <text evidence="5">An FAD-requiring monooxygenase active on some tetracycline antibiotic derivatives, which leads to their inactivation. Hydroxylates carbon 11a of tetracycline and some analogs.</text>
</comment>
<evidence type="ECO:0000256" key="5">
    <source>
        <dbReference type="HAMAP-Rule" id="MF_00845"/>
    </source>
</evidence>
<evidence type="ECO:0000313" key="8">
    <source>
        <dbReference type="Proteomes" id="UP001273350"/>
    </source>
</evidence>
<name>A0ABU4RD27_9FLAO</name>
<proteinExistence type="inferred from homology"/>
<accession>A0ABU4RD27</accession>
<reference evidence="7 8" key="1">
    <citation type="submission" date="2023-11" db="EMBL/GenBank/DDBJ databases">
        <title>Unpublished Manusciprt.</title>
        <authorList>
            <person name="Saticioglu I.B."/>
            <person name="Ay H."/>
            <person name="Ajmi N."/>
            <person name="Altun S."/>
            <person name="Duman M."/>
        </authorList>
    </citation>
    <scope>NUCLEOTIDE SEQUENCE [LARGE SCALE GENOMIC DNA]</scope>
    <source>
        <strain evidence="7 8">Fl-318</strain>
    </source>
</reference>
<dbReference type="InterPro" id="IPR036188">
    <property type="entry name" value="FAD/NAD-bd_sf"/>
</dbReference>
<organism evidence="7 8">
    <name type="scientific">Flavobacterium cupriresistens</name>
    <dbReference type="NCBI Taxonomy" id="2893885"/>
    <lineage>
        <taxon>Bacteria</taxon>
        <taxon>Pseudomonadati</taxon>
        <taxon>Bacteroidota</taxon>
        <taxon>Flavobacteriia</taxon>
        <taxon>Flavobacteriales</taxon>
        <taxon>Flavobacteriaceae</taxon>
        <taxon>Flavobacterium</taxon>
    </lineage>
</organism>
<keyword evidence="5" id="KW-0963">Cytoplasm</keyword>
<evidence type="ECO:0000256" key="2">
    <source>
        <dbReference type="ARBA" id="ARBA00022827"/>
    </source>
</evidence>
<feature type="binding site" evidence="5">
    <location>
        <position position="306"/>
    </location>
    <ligand>
        <name>FAD</name>
        <dbReference type="ChEBI" id="CHEBI:57692"/>
    </ligand>
</feature>
<keyword evidence="3 5" id="KW-0560">Oxidoreductase</keyword>
<comment type="similarity">
    <text evidence="5">Belongs to the aromatic-ring hydroxylase family. TetX subfamily.</text>
</comment>
<keyword evidence="5" id="KW-0521">NADP</keyword>
<feature type="binding site" evidence="5">
    <location>
        <position position="43"/>
    </location>
    <ligand>
        <name>NADPH</name>
        <dbReference type="ChEBI" id="CHEBI:57783"/>
    </ligand>
</feature>
<evidence type="ECO:0000259" key="6">
    <source>
        <dbReference type="Pfam" id="PF01494"/>
    </source>
</evidence>
<evidence type="ECO:0000256" key="4">
    <source>
        <dbReference type="ARBA" id="ARBA00023033"/>
    </source>
</evidence>
<evidence type="ECO:0000256" key="3">
    <source>
        <dbReference type="ARBA" id="ARBA00023002"/>
    </source>
</evidence>
<dbReference type="RefSeq" id="WP_230005063.1">
    <property type="nucleotide sequence ID" value="NZ_CP087134.1"/>
</dbReference>
<comment type="cofactor">
    <cofactor evidence="5">
        <name>FAD</name>
        <dbReference type="ChEBI" id="CHEBI:57692"/>
    </cofactor>
</comment>
<protein>
    <recommendedName>
        <fullName evidence="5">Flavin-dependent monooxygenase</fullName>
    </recommendedName>
    <alternativeName>
        <fullName evidence="5">TetX monooxygenase</fullName>
        <shortName evidence="5">TetX</shortName>
        <ecNumber evidence="5">1.14.13.-</ecNumber>
    </alternativeName>
</protein>
<dbReference type="PANTHER" id="PTHR46972:SF1">
    <property type="entry name" value="FAD DEPENDENT OXIDOREDUCTASE DOMAIN-CONTAINING PROTEIN"/>
    <property type="match status" value="1"/>
</dbReference>
<comment type="catalytic activity">
    <reaction evidence="5">
        <text>a tetracycline + NADPH + O2 + H(+) = an 11a-hydroxytetracycline + NADP(+) + H2O</text>
        <dbReference type="Rhea" id="RHEA:61444"/>
        <dbReference type="ChEBI" id="CHEBI:15377"/>
        <dbReference type="ChEBI" id="CHEBI:15378"/>
        <dbReference type="ChEBI" id="CHEBI:15379"/>
        <dbReference type="ChEBI" id="CHEBI:57783"/>
        <dbReference type="ChEBI" id="CHEBI:58349"/>
        <dbReference type="ChEBI" id="CHEBI:144644"/>
        <dbReference type="ChEBI" id="CHEBI:144645"/>
    </reaction>
</comment>
<feature type="binding site" evidence="5">
    <location>
        <position position="50"/>
    </location>
    <ligand>
        <name>FAD</name>
        <dbReference type="ChEBI" id="CHEBI:57692"/>
    </ligand>
</feature>
<comment type="domain">
    <text evidence="5">Consists of an N-terminal FAD-binding domain with a Rossman fold and a C-terminal substrate-binding domain.</text>
</comment>
<dbReference type="EMBL" id="JAWXVI010000002">
    <property type="protein sequence ID" value="MDX6188446.1"/>
    <property type="molecule type" value="Genomic_DNA"/>
</dbReference>
<comment type="caution">
    <text evidence="7">The sequence shown here is derived from an EMBL/GenBank/DDBJ whole genome shotgun (WGS) entry which is preliminary data.</text>
</comment>
<feature type="domain" description="FAD-binding" evidence="6">
    <location>
        <begin position="303"/>
        <end position="362"/>
    </location>
</feature>
<dbReference type="Gene3D" id="3.50.50.60">
    <property type="entry name" value="FAD/NAD(P)-binding domain"/>
    <property type="match status" value="1"/>
</dbReference>
<dbReference type="EC" id="1.14.13.-" evidence="5"/>
<dbReference type="InterPro" id="IPR043683">
    <property type="entry name" value="TetX_monooxygenase"/>
</dbReference>